<evidence type="ECO:0000256" key="1">
    <source>
        <dbReference type="SAM" id="SignalP"/>
    </source>
</evidence>
<keyword evidence="3" id="KW-1185">Reference proteome</keyword>
<organism evidence="2 3">
    <name type="scientific">Streptomyces showdoensis</name>
    <dbReference type="NCBI Taxonomy" id="68268"/>
    <lineage>
        <taxon>Bacteria</taxon>
        <taxon>Bacillati</taxon>
        <taxon>Actinomycetota</taxon>
        <taxon>Actinomycetes</taxon>
        <taxon>Kitasatosporales</taxon>
        <taxon>Streptomycetaceae</taxon>
        <taxon>Streptomyces</taxon>
    </lineage>
</organism>
<comment type="caution">
    <text evidence="2">The sequence shown here is derived from an EMBL/GenBank/DDBJ whole genome shotgun (WGS) entry which is preliminary data.</text>
</comment>
<evidence type="ECO:0000313" key="2">
    <source>
        <dbReference type="EMBL" id="KKZ70505.1"/>
    </source>
</evidence>
<keyword evidence="1" id="KW-0732">Signal</keyword>
<evidence type="ECO:0000313" key="3">
    <source>
        <dbReference type="Proteomes" id="UP000265325"/>
    </source>
</evidence>
<dbReference type="OrthoDB" id="9758923at2"/>
<name>A0A2P2GI85_STREW</name>
<reference evidence="2 3" key="1">
    <citation type="submission" date="2015-05" db="EMBL/GenBank/DDBJ databases">
        <title>Draft Genome assembly of Streptomyces showdoensis.</title>
        <authorList>
            <person name="Thapa K.K."/>
            <person name="Metsa-Ketela M."/>
        </authorList>
    </citation>
    <scope>NUCLEOTIDE SEQUENCE [LARGE SCALE GENOMIC DNA]</scope>
    <source>
        <strain evidence="2 3">ATCC 15227</strain>
    </source>
</reference>
<proteinExistence type="predicted"/>
<accession>A0A2P2GI85</accession>
<dbReference type="InterPro" id="IPR023296">
    <property type="entry name" value="Glyco_hydro_beta-prop_sf"/>
</dbReference>
<dbReference type="RefSeq" id="WP_046910942.1">
    <property type="nucleotide sequence ID" value="NZ_BAAAXG010000012.1"/>
</dbReference>
<feature type="signal peptide" evidence="1">
    <location>
        <begin position="1"/>
        <end position="24"/>
    </location>
</feature>
<dbReference type="Proteomes" id="UP000265325">
    <property type="component" value="Unassembled WGS sequence"/>
</dbReference>
<protein>
    <submittedName>
        <fullName evidence="2">Uncharacterized protein</fullName>
    </submittedName>
</protein>
<dbReference type="Gene3D" id="2.115.10.20">
    <property type="entry name" value="Glycosyl hydrolase domain, family 43"/>
    <property type="match status" value="1"/>
</dbReference>
<dbReference type="SUPFAM" id="SSF75005">
    <property type="entry name" value="Arabinanase/levansucrase/invertase"/>
    <property type="match status" value="1"/>
</dbReference>
<dbReference type="AlphaFoldDB" id="A0A2P2GI85"/>
<dbReference type="EMBL" id="LAQS01000057">
    <property type="protein sequence ID" value="KKZ70505.1"/>
    <property type="molecule type" value="Genomic_DNA"/>
</dbReference>
<gene>
    <name evidence="2" type="ORF">VO63_28660</name>
</gene>
<feature type="chain" id="PRO_5038420836" evidence="1">
    <location>
        <begin position="25"/>
        <end position="369"/>
    </location>
</feature>
<sequence>MPVRHALTTLLLALAALLVPGAGAAAARAPLPPAFTISGLDLHDTQLARFGDTYYLYGSMYGCGYEWYVADTPWCGFGVSTAPSPQGPWSTPRPLFDPTTVDPWTDDSWQVTCGGTGQGCFNPRMIRRSGWGRDDGVFILWFNSPRHYTVDNRTNAYNAMGCASAAGPCGPGVTPNGSYNKPTLKICAGNGDFGFIASGTPGGRPALVCTLPGAAQLNIEELDQWGSGGRAVGVRQVAGLRNVEGPGGYWDPVARRYVLTYADPACGYCAGTPIGYATAPSLYSGWTAPGNVGWSAPLNGRRVFNGNSCGGQPRTVTVLDGQPWQIIDLWLGTRNETAAATHLVPLSYTPSPGVAGDGRVWRPPLALAC</sequence>